<dbReference type="InterPro" id="IPR005149">
    <property type="entry name" value="Tscrpt_reg_PadR_N"/>
</dbReference>
<evidence type="ECO:0000259" key="1">
    <source>
        <dbReference type="Pfam" id="PF03551"/>
    </source>
</evidence>
<dbReference type="PANTHER" id="PTHR43252">
    <property type="entry name" value="TRANSCRIPTIONAL REGULATOR YQJI"/>
    <property type="match status" value="1"/>
</dbReference>
<proteinExistence type="predicted"/>
<dbReference type="PANTHER" id="PTHR43252:SF2">
    <property type="entry name" value="TRANSCRIPTION REGULATOR, PADR-LIKE FAMILY"/>
    <property type="match status" value="1"/>
</dbReference>
<organism evidence="2 3">
    <name type="scientific">Nitratireductor mangrovi</name>
    <dbReference type="NCBI Taxonomy" id="2599600"/>
    <lineage>
        <taxon>Bacteria</taxon>
        <taxon>Pseudomonadati</taxon>
        <taxon>Pseudomonadota</taxon>
        <taxon>Alphaproteobacteria</taxon>
        <taxon>Hyphomicrobiales</taxon>
        <taxon>Phyllobacteriaceae</taxon>
        <taxon>Nitratireductor</taxon>
    </lineage>
</organism>
<gene>
    <name evidence="2" type="ORF">FQ775_14265</name>
</gene>
<evidence type="ECO:0000313" key="2">
    <source>
        <dbReference type="EMBL" id="QDZ01448.1"/>
    </source>
</evidence>
<dbReference type="Pfam" id="PF03551">
    <property type="entry name" value="PadR"/>
    <property type="match status" value="1"/>
</dbReference>
<dbReference type="InterPro" id="IPR036388">
    <property type="entry name" value="WH-like_DNA-bd_sf"/>
</dbReference>
<feature type="domain" description="Transcription regulator PadR N-terminal" evidence="1">
    <location>
        <begin position="10"/>
        <end position="82"/>
    </location>
</feature>
<dbReference type="RefSeq" id="WP_146300093.1">
    <property type="nucleotide sequence ID" value="NZ_CP042301.2"/>
</dbReference>
<evidence type="ECO:0000313" key="3">
    <source>
        <dbReference type="Proteomes" id="UP000321389"/>
    </source>
</evidence>
<protein>
    <submittedName>
        <fullName evidence="2">PadR family transcriptional regulator</fullName>
    </submittedName>
</protein>
<name>A0A5B8L1Q5_9HYPH</name>
<dbReference type="Proteomes" id="UP000321389">
    <property type="component" value="Chromosome"/>
</dbReference>
<dbReference type="InterPro" id="IPR036390">
    <property type="entry name" value="WH_DNA-bd_sf"/>
</dbReference>
<sequence length="211" mass="23819">MTLTTTSYAILGHLALQPWTMYDLAQQMRSNVHYFFPRAESQVYAEPKRLVALGLASAEKEMTGKRARTVYSITEAGRAELSRWLAEPAAAKGPLLEFEALLRVFLSPLGKDADLAEALLQVRANITDMFDAAERVGGEYLTGSAPFQKHVLTRSMVYDFLVSFAELTDEWAERSAERLAAWPEQSEEARLEDAMRIFRAKADVRKRRRGD</sequence>
<keyword evidence="3" id="KW-1185">Reference proteome</keyword>
<dbReference type="OrthoDB" id="3186544at2"/>
<dbReference type="SUPFAM" id="SSF46785">
    <property type="entry name" value="Winged helix' DNA-binding domain"/>
    <property type="match status" value="1"/>
</dbReference>
<reference evidence="2" key="1">
    <citation type="submission" date="2020-04" db="EMBL/GenBank/DDBJ databases">
        <title>Nitratireductor sp. nov. isolated from mangrove soil.</title>
        <authorList>
            <person name="Ye Y."/>
        </authorList>
    </citation>
    <scope>NUCLEOTIDE SEQUENCE</scope>
    <source>
        <strain evidence="2">SY7</strain>
    </source>
</reference>
<dbReference type="KEGG" id="niy:FQ775_14265"/>
<dbReference type="Gene3D" id="1.10.10.10">
    <property type="entry name" value="Winged helix-like DNA-binding domain superfamily/Winged helix DNA-binding domain"/>
    <property type="match status" value="1"/>
</dbReference>
<dbReference type="AlphaFoldDB" id="A0A5B8L1Q5"/>
<accession>A0A5B8L1Q5</accession>
<dbReference type="EMBL" id="CP042301">
    <property type="protein sequence ID" value="QDZ01448.1"/>
    <property type="molecule type" value="Genomic_DNA"/>
</dbReference>